<evidence type="ECO:0000256" key="2">
    <source>
        <dbReference type="ARBA" id="ARBA00022840"/>
    </source>
</evidence>
<dbReference type="Proteomes" id="UP000270471">
    <property type="component" value="Unassembled WGS sequence"/>
</dbReference>
<dbReference type="SMART" id="SM00421">
    <property type="entry name" value="HTH_LUXR"/>
    <property type="match status" value="1"/>
</dbReference>
<accession>A0A3M0I7H1</accession>
<dbReference type="Gene3D" id="1.25.40.10">
    <property type="entry name" value="Tetratricopeptide repeat domain"/>
    <property type="match status" value="1"/>
</dbReference>
<keyword evidence="2" id="KW-0067">ATP-binding</keyword>
<dbReference type="SUPFAM" id="SSF48452">
    <property type="entry name" value="TPR-like"/>
    <property type="match status" value="1"/>
</dbReference>
<dbReference type="InterPro" id="IPR041664">
    <property type="entry name" value="AAA_16"/>
</dbReference>
<dbReference type="OrthoDB" id="7053960at2"/>
<keyword evidence="1" id="KW-0547">Nucleotide-binding</keyword>
<dbReference type="InterPro" id="IPR011990">
    <property type="entry name" value="TPR-like_helical_dom_sf"/>
</dbReference>
<dbReference type="InterPro" id="IPR000792">
    <property type="entry name" value="Tscrpt_reg_LuxR_C"/>
</dbReference>
<reference evidence="4 5" key="1">
    <citation type="submission" date="2017-11" db="EMBL/GenBank/DDBJ databases">
        <title>Draft genome of actinobacteria isolated from guarana (Paullinia cupana (Mart.) Ducke.</title>
        <authorList>
            <person name="Siqueira K.A."/>
            <person name="Liotti R.G."/>
            <person name="Mendes T.A.O."/>
            <person name="Soares M.A."/>
        </authorList>
    </citation>
    <scope>NUCLEOTIDE SEQUENCE [LARGE SCALE GENOMIC DNA]</scope>
    <source>
        <strain evidence="4 5">193</strain>
    </source>
</reference>
<dbReference type="GO" id="GO:0003677">
    <property type="term" value="F:DNA binding"/>
    <property type="evidence" value="ECO:0007669"/>
    <property type="project" value="InterPro"/>
</dbReference>
<dbReference type="InterPro" id="IPR016032">
    <property type="entry name" value="Sig_transdc_resp-reg_C-effctor"/>
</dbReference>
<dbReference type="SUPFAM" id="SSF46894">
    <property type="entry name" value="C-terminal effector domain of the bipartite response regulators"/>
    <property type="match status" value="1"/>
</dbReference>
<dbReference type="PANTHER" id="PTHR16305">
    <property type="entry name" value="TESTICULAR SOLUBLE ADENYLYL CYCLASE"/>
    <property type="match status" value="1"/>
</dbReference>
<evidence type="ECO:0000259" key="3">
    <source>
        <dbReference type="PROSITE" id="PS50043"/>
    </source>
</evidence>
<evidence type="ECO:0000256" key="1">
    <source>
        <dbReference type="ARBA" id="ARBA00022741"/>
    </source>
</evidence>
<protein>
    <submittedName>
        <fullName evidence="4">Transcriptional regulator</fullName>
    </submittedName>
</protein>
<comment type="caution">
    <text evidence="4">The sequence shown here is derived from an EMBL/GenBank/DDBJ whole genome shotgun (WGS) entry which is preliminary data.</text>
</comment>
<dbReference type="SUPFAM" id="SSF52540">
    <property type="entry name" value="P-loop containing nucleoside triphosphate hydrolases"/>
    <property type="match status" value="1"/>
</dbReference>
<evidence type="ECO:0000313" key="4">
    <source>
        <dbReference type="EMBL" id="RMB84278.1"/>
    </source>
</evidence>
<dbReference type="PANTHER" id="PTHR16305:SF35">
    <property type="entry name" value="TRANSCRIPTIONAL ACTIVATOR DOMAIN"/>
    <property type="match status" value="1"/>
</dbReference>
<dbReference type="Pfam" id="PF13191">
    <property type="entry name" value="AAA_16"/>
    <property type="match status" value="1"/>
</dbReference>
<dbReference type="GO" id="GO:0006355">
    <property type="term" value="P:regulation of DNA-templated transcription"/>
    <property type="evidence" value="ECO:0007669"/>
    <property type="project" value="InterPro"/>
</dbReference>
<dbReference type="GO" id="GO:0004016">
    <property type="term" value="F:adenylate cyclase activity"/>
    <property type="evidence" value="ECO:0007669"/>
    <property type="project" value="TreeGrafter"/>
</dbReference>
<organism evidence="4 5">
    <name type="scientific">Streptomyces shenzhenensis</name>
    <dbReference type="NCBI Taxonomy" id="943815"/>
    <lineage>
        <taxon>Bacteria</taxon>
        <taxon>Bacillati</taxon>
        <taxon>Actinomycetota</taxon>
        <taxon>Actinomycetes</taxon>
        <taxon>Kitasatosporales</taxon>
        <taxon>Streptomycetaceae</taxon>
        <taxon>Streptomyces</taxon>
    </lineage>
</organism>
<dbReference type="Pfam" id="PF00196">
    <property type="entry name" value="GerE"/>
    <property type="match status" value="1"/>
</dbReference>
<dbReference type="EMBL" id="PENI01000012">
    <property type="protein sequence ID" value="RMB84278.1"/>
    <property type="molecule type" value="Genomic_DNA"/>
</dbReference>
<dbReference type="GO" id="GO:0005737">
    <property type="term" value="C:cytoplasm"/>
    <property type="evidence" value="ECO:0007669"/>
    <property type="project" value="TreeGrafter"/>
</dbReference>
<dbReference type="AlphaFoldDB" id="A0A3M0I7H1"/>
<feature type="domain" description="HTH luxR-type" evidence="3">
    <location>
        <begin position="864"/>
        <end position="929"/>
    </location>
</feature>
<dbReference type="GO" id="GO:0005524">
    <property type="term" value="F:ATP binding"/>
    <property type="evidence" value="ECO:0007669"/>
    <property type="project" value="UniProtKB-KW"/>
</dbReference>
<evidence type="ECO:0000313" key="5">
    <source>
        <dbReference type="Proteomes" id="UP000270471"/>
    </source>
</evidence>
<dbReference type="InterPro" id="IPR027417">
    <property type="entry name" value="P-loop_NTPase"/>
</dbReference>
<keyword evidence="5" id="KW-1185">Reference proteome</keyword>
<dbReference type="CDD" id="cd06170">
    <property type="entry name" value="LuxR_C_like"/>
    <property type="match status" value="1"/>
</dbReference>
<proteinExistence type="predicted"/>
<name>A0A3M0I7H1_9ACTN</name>
<sequence length="931" mass="98904">MVTGWRRTTVVHIGPDYPADPGILGRAAELSRLEGLLGSVDGTGPQVLVLVGEPGAGKSTLVDWTAEQGRARGLRTLRVRGSEGEAGLGLSGVHQLLHPLLPGDALPAPQRAALDRAFGVPATPHEAALDQMSLCISVLALIDDAAARRPLLLLVDDVQWLDLGSVDVLGFLARRLEGKPVVLLLAAREEAVPARFDRDFPRVTVGPLSRTAAGLLLDAQPHPPRGRARTQILQQAAGNPLALIELPRALTRGRTGTGQDGGAALPLTARLENLFAADLPGLPEPTREALLLVAAAGTGHLADLLRAAPALDVVRALDPAERAGLVRIEDGQVLLRHPLVRSAVYQAASFAERRHAHLALAAALAGEPDRRAWHLAAAATDQDAEVADALAESAERARARGGYAAAASALERAAELTPEPTLRARRLLMAAQAAMYAGHPQWVSEISGRVGDLTEDARLRAEASLLGGWALGVTLRHEEALTLLLGVAEATATSAPKLALGALSTAATSVYNSGMPFHRAELRRIGALIDTADDPAGLAWSAAVIDPHRQRVRLLGLLKDALAVVSEDSLGDLTALDGAAWILDETEQAVRMLGRTLDVIRRAGSAGTNATITQTLALALFENGSWTAAQDAADEAFWMATEAGADNVTLGSCILQATLRALRGDHATAREQALEAVRGVDLRRSLSLQVRHRHALGMAAFVAGEHADAYEQLRATFTRDFRPAPVHYHASLYCLGDLAAAAVRAGRREDARSVVEAVEHSLEPDRSPRLAAVLHRAAALLSDTEDAEKHFAAALADSVTDCWPFEKALTQLDLGEWLRRRRRSAEARPHLSAALECFQRLDARPWADRTAAELRAAGAPVAATTSAAGELTAQERQIAELAAQGLTNRDIAARLYLSPRTVGYHLHKIFPKLGISARAQLRDALAQDPPQ</sequence>
<dbReference type="PROSITE" id="PS50043">
    <property type="entry name" value="HTH_LUXR_2"/>
    <property type="match status" value="1"/>
</dbReference>
<dbReference type="PRINTS" id="PR00038">
    <property type="entry name" value="HTHLUXR"/>
</dbReference>
<dbReference type="InterPro" id="IPR036388">
    <property type="entry name" value="WH-like_DNA-bd_sf"/>
</dbReference>
<dbReference type="Gene3D" id="1.10.10.10">
    <property type="entry name" value="Winged helix-like DNA-binding domain superfamily/Winged helix DNA-binding domain"/>
    <property type="match status" value="1"/>
</dbReference>
<gene>
    <name evidence="4" type="ORF">CTZ28_19660</name>
</gene>